<evidence type="ECO:0000256" key="1">
    <source>
        <dbReference type="SAM" id="MobiDB-lite"/>
    </source>
</evidence>
<evidence type="ECO:0000313" key="3">
    <source>
        <dbReference type="Proteomes" id="UP001454036"/>
    </source>
</evidence>
<dbReference type="AlphaFoldDB" id="A0AAV3P9U8"/>
<name>A0AAV3P9U8_LITER</name>
<sequence length="144" mass="14914">MVFSFLTELDGSAFLSHGVTEAVPRTPQGGGSGVGASGLTSPGSRGQSPPLGARFAGPGPEEGRRGEGCRLPGLSCCSPRDRGPTRRLLSRLPPPVPPHWCRCPIRLRPELSGPSSNAPYSGYGVQAAVPGRMAGQHNSIAPNY</sequence>
<keyword evidence="3" id="KW-1185">Reference proteome</keyword>
<comment type="caution">
    <text evidence="2">The sequence shown here is derived from an EMBL/GenBank/DDBJ whole genome shotgun (WGS) entry which is preliminary data.</text>
</comment>
<proteinExistence type="predicted"/>
<dbReference type="EMBL" id="BAABME010001181">
    <property type="protein sequence ID" value="GAA0148081.1"/>
    <property type="molecule type" value="Genomic_DNA"/>
</dbReference>
<protein>
    <submittedName>
        <fullName evidence="2">Uncharacterized protein</fullName>
    </submittedName>
</protein>
<accession>A0AAV3P9U8</accession>
<feature type="region of interest" description="Disordered" evidence="1">
    <location>
        <begin position="21"/>
        <end position="93"/>
    </location>
</feature>
<organism evidence="2 3">
    <name type="scientific">Lithospermum erythrorhizon</name>
    <name type="common">Purple gromwell</name>
    <name type="synonym">Lithospermum officinale var. erythrorhizon</name>
    <dbReference type="NCBI Taxonomy" id="34254"/>
    <lineage>
        <taxon>Eukaryota</taxon>
        <taxon>Viridiplantae</taxon>
        <taxon>Streptophyta</taxon>
        <taxon>Embryophyta</taxon>
        <taxon>Tracheophyta</taxon>
        <taxon>Spermatophyta</taxon>
        <taxon>Magnoliopsida</taxon>
        <taxon>eudicotyledons</taxon>
        <taxon>Gunneridae</taxon>
        <taxon>Pentapetalae</taxon>
        <taxon>asterids</taxon>
        <taxon>lamiids</taxon>
        <taxon>Boraginales</taxon>
        <taxon>Boraginaceae</taxon>
        <taxon>Boraginoideae</taxon>
        <taxon>Lithospermeae</taxon>
        <taxon>Lithospermum</taxon>
    </lineage>
</organism>
<dbReference type="Proteomes" id="UP001454036">
    <property type="component" value="Unassembled WGS sequence"/>
</dbReference>
<evidence type="ECO:0000313" key="2">
    <source>
        <dbReference type="EMBL" id="GAA0148081.1"/>
    </source>
</evidence>
<gene>
    <name evidence="2" type="ORF">LIER_07620</name>
</gene>
<reference evidence="2 3" key="1">
    <citation type="submission" date="2024-01" db="EMBL/GenBank/DDBJ databases">
        <title>The complete chloroplast genome sequence of Lithospermum erythrorhizon: insights into the phylogenetic relationship among Boraginaceae species and the maternal lineages of purple gromwells.</title>
        <authorList>
            <person name="Okada T."/>
            <person name="Watanabe K."/>
        </authorList>
    </citation>
    <scope>NUCLEOTIDE SEQUENCE [LARGE SCALE GENOMIC DNA]</scope>
</reference>